<keyword evidence="2" id="KW-0472">Membrane</keyword>
<evidence type="ECO:0000313" key="4">
    <source>
        <dbReference type="Proteomes" id="UP001331761"/>
    </source>
</evidence>
<evidence type="ECO:0000256" key="1">
    <source>
        <dbReference type="SAM" id="MobiDB-lite"/>
    </source>
</evidence>
<dbReference type="Proteomes" id="UP001331761">
    <property type="component" value="Unassembled WGS sequence"/>
</dbReference>
<feature type="transmembrane region" description="Helical" evidence="2">
    <location>
        <begin position="97"/>
        <end position="117"/>
    </location>
</feature>
<feature type="compositionally biased region" description="Basic and acidic residues" evidence="1">
    <location>
        <begin position="8"/>
        <end position="19"/>
    </location>
</feature>
<gene>
    <name evidence="3" type="ORF">GCK32_014023</name>
</gene>
<organism evidence="3 4">
    <name type="scientific">Trichostrongylus colubriformis</name>
    <name type="common">Black scour worm</name>
    <dbReference type="NCBI Taxonomy" id="6319"/>
    <lineage>
        <taxon>Eukaryota</taxon>
        <taxon>Metazoa</taxon>
        <taxon>Ecdysozoa</taxon>
        <taxon>Nematoda</taxon>
        <taxon>Chromadorea</taxon>
        <taxon>Rhabditida</taxon>
        <taxon>Rhabditina</taxon>
        <taxon>Rhabditomorpha</taxon>
        <taxon>Strongyloidea</taxon>
        <taxon>Trichostrongylidae</taxon>
        <taxon>Trichostrongylus</taxon>
    </lineage>
</organism>
<feature type="region of interest" description="Disordered" evidence="1">
    <location>
        <begin position="1"/>
        <end position="34"/>
    </location>
</feature>
<reference evidence="3 4" key="1">
    <citation type="submission" date="2019-10" db="EMBL/GenBank/DDBJ databases">
        <title>Assembly and Annotation for the nematode Trichostrongylus colubriformis.</title>
        <authorList>
            <person name="Martin J."/>
        </authorList>
    </citation>
    <scope>NUCLEOTIDE SEQUENCE [LARGE SCALE GENOMIC DNA]</scope>
    <source>
        <strain evidence="3">G859</strain>
        <tissue evidence="3">Whole worm</tissue>
    </source>
</reference>
<feature type="transmembrane region" description="Helical" evidence="2">
    <location>
        <begin position="147"/>
        <end position="167"/>
    </location>
</feature>
<evidence type="ECO:0000313" key="3">
    <source>
        <dbReference type="EMBL" id="KAK5984413.1"/>
    </source>
</evidence>
<dbReference type="AlphaFoldDB" id="A0AAN8GE78"/>
<feature type="transmembrane region" description="Helical" evidence="2">
    <location>
        <begin position="68"/>
        <end position="85"/>
    </location>
</feature>
<feature type="transmembrane region" description="Helical" evidence="2">
    <location>
        <begin position="44"/>
        <end position="62"/>
    </location>
</feature>
<protein>
    <submittedName>
        <fullName evidence="3">Uncharacterized protein</fullName>
    </submittedName>
</protein>
<dbReference type="EMBL" id="WIXE01002917">
    <property type="protein sequence ID" value="KAK5984413.1"/>
    <property type="molecule type" value="Genomic_DNA"/>
</dbReference>
<keyword evidence="4" id="KW-1185">Reference proteome</keyword>
<keyword evidence="2" id="KW-0812">Transmembrane</keyword>
<proteinExistence type="predicted"/>
<evidence type="ECO:0000256" key="2">
    <source>
        <dbReference type="SAM" id="Phobius"/>
    </source>
</evidence>
<keyword evidence="2" id="KW-1133">Transmembrane helix</keyword>
<name>A0AAN8GE78_TRICO</name>
<sequence length="209" mass="23439">MIFINTRPLDEGAHYDRRPSKAPSHHSVHSSHGETAKRVHMSRVALCLITFYLLVSAVPVLLHYPVSLVSLIVPCLVFLYAICHMNSDNRSDYWPSCLVAIIGILVKAAAIVIYIAIFPFKDDKKKAPLIPVRLQAGSESNLDQYRLLFFIVLTALEIFILLVGVCLRWHLIAFEKSEAINNKRSFQRATVSSNQPLISDAASRRASKV</sequence>
<comment type="caution">
    <text evidence="3">The sequence shown here is derived from an EMBL/GenBank/DDBJ whole genome shotgun (WGS) entry which is preliminary data.</text>
</comment>
<accession>A0AAN8GE78</accession>